<comment type="caution">
    <text evidence="9">The sequence shown here is derived from an EMBL/GenBank/DDBJ whole genome shotgun (WGS) entry which is preliminary data.</text>
</comment>
<dbReference type="Pfam" id="PF07681">
    <property type="entry name" value="DoxX"/>
    <property type="match status" value="1"/>
</dbReference>
<proteinExistence type="inferred from homology"/>
<dbReference type="Proteomes" id="UP001501490">
    <property type="component" value="Unassembled WGS sequence"/>
</dbReference>
<dbReference type="PANTHER" id="PTHR33452:SF1">
    <property type="entry name" value="INNER MEMBRANE PROTEIN YPHA-RELATED"/>
    <property type="match status" value="1"/>
</dbReference>
<accession>A0ABP7A5Y5</accession>
<evidence type="ECO:0000256" key="6">
    <source>
        <dbReference type="ARBA" id="ARBA00023136"/>
    </source>
</evidence>
<dbReference type="InterPro" id="IPR032808">
    <property type="entry name" value="DoxX"/>
</dbReference>
<name>A0ABP7A5Y5_9ACTN</name>
<organism evidence="9 10">
    <name type="scientific">Microlunatus ginsengisoli</name>
    <dbReference type="NCBI Taxonomy" id="363863"/>
    <lineage>
        <taxon>Bacteria</taxon>
        <taxon>Bacillati</taxon>
        <taxon>Actinomycetota</taxon>
        <taxon>Actinomycetes</taxon>
        <taxon>Propionibacteriales</taxon>
        <taxon>Propionibacteriaceae</taxon>
        <taxon>Microlunatus</taxon>
    </lineage>
</organism>
<evidence type="ECO:0000256" key="1">
    <source>
        <dbReference type="ARBA" id="ARBA00004651"/>
    </source>
</evidence>
<evidence type="ECO:0000256" key="3">
    <source>
        <dbReference type="ARBA" id="ARBA00022475"/>
    </source>
</evidence>
<evidence type="ECO:0000256" key="4">
    <source>
        <dbReference type="ARBA" id="ARBA00022692"/>
    </source>
</evidence>
<dbReference type="EMBL" id="BAABAB010000021">
    <property type="protein sequence ID" value="GAA3625577.1"/>
    <property type="molecule type" value="Genomic_DNA"/>
</dbReference>
<evidence type="ECO:0000256" key="8">
    <source>
        <dbReference type="SAM" id="Phobius"/>
    </source>
</evidence>
<comment type="subcellular location">
    <subcellularLocation>
        <location evidence="1">Cell membrane</location>
        <topology evidence="1">Multi-pass membrane protein</topology>
    </subcellularLocation>
</comment>
<gene>
    <name evidence="9" type="ORF">GCM10022236_29890</name>
</gene>
<feature type="transmembrane region" description="Helical" evidence="8">
    <location>
        <begin position="54"/>
        <end position="72"/>
    </location>
</feature>
<protein>
    <recommendedName>
        <fullName evidence="11">Oxidoreductase</fullName>
    </recommendedName>
</protein>
<evidence type="ECO:0000256" key="7">
    <source>
        <dbReference type="SAM" id="MobiDB-lite"/>
    </source>
</evidence>
<evidence type="ECO:0000256" key="2">
    <source>
        <dbReference type="ARBA" id="ARBA00006679"/>
    </source>
</evidence>
<feature type="transmembrane region" description="Helical" evidence="8">
    <location>
        <begin position="79"/>
        <end position="96"/>
    </location>
</feature>
<keyword evidence="3" id="KW-1003">Cell membrane</keyword>
<feature type="compositionally biased region" description="Low complexity" evidence="7">
    <location>
        <begin position="162"/>
        <end position="184"/>
    </location>
</feature>
<keyword evidence="6 8" id="KW-0472">Membrane</keyword>
<keyword evidence="10" id="KW-1185">Reference proteome</keyword>
<sequence>MVKFLAGLRSIALLIARVALGGILIAHGYDRWQVRHVASQIDYLNQYGVPYADWAAWGSIVLELVGGIFLVFGALTPLVALAVVAQQALIIAYISWRRGPWLLDPQNTYVGGYEYNVALGSLALLLAVFGAGAISIDRLFRRKKTVDDEDEEPTTPGPTRAPAPGATGTTTTMPAARPTTYTPPSGGGTPNAPSQYSNSGAPAGR</sequence>
<feature type="transmembrane region" description="Helical" evidence="8">
    <location>
        <begin position="116"/>
        <end position="136"/>
    </location>
</feature>
<keyword evidence="4 8" id="KW-0812">Transmembrane</keyword>
<dbReference type="PANTHER" id="PTHR33452">
    <property type="entry name" value="OXIDOREDUCTASE CATD-RELATED"/>
    <property type="match status" value="1"/>
</dbReference>
<evidence type="ECO:0000256" key="5">
    <source>
        <dbReference type="ARBA" id="ARBA00022989"/>
    </source>
</evidence>
<evidence type="ECO:0008006" key="11">
    <source>
        <dbReference type="Google" id="ProtNLM"/>
    </source>
</evidence>
<reference evidence="10" key="1">
    <citation type="journal article" date="2019" name="Int. J. Syst. Evol. Microbiol.">
        <title>The Global Catalogue of Microorganisms (GCM) 10K type strain sequencing project: providing services to taxonomists for standard genome sequencing and annotation.</title>
        <authorList>
            <consortium name="The Broad Institute Genomics Platform"/>
            <consortium name="The Broad Institute Genome Sequencing Center for Infectious Disease"/>
            <person name="Wu L."/>
            <person name="Ma J."/>
        </authorList>
    </citation>
    <scope>NUCLEOTIDE SEQUENCE [LARGE SCALE GENOMIC DNA]</scope>
    <source>
        <strain evidence="10">JCM 16929</strain>
    </source>
</reference>
<evidence type="ECO:0000313" key="9">
    <source>
        <dbReference type="EMBL" id="GAA3625577.1"/>
    </source>
</evidence>
<feature type="region of interest" description="Disordered" evidence="7">
    <location>
        <begin position="145"/>
        <end position="205"/>
    </location>
</feature>
<comment type="similarity">
    <text evidence="2">Belongs to the DoxX family.</text>
</comment>
<evidence type="ECO:0000313" key="10">
    <source>
        <dbReference type="Proteomes" id="UP001501490"/>
    </source>
</evidence>
<dbReference type="RefSeq" id="WP_344805897.1">
    <property type="nucleotide sequence ID" value="NZ_BAABAB010000021.1"/>
</dbReference>
<keyword evidence="5 8" id="KW-1133">Transmembrane helix</keyword>
<feature type="compositionally biased region" description="Polar residues" evidence="7">
    <location>
        <begin position="191"/>
        <end position="205"/>
    </location>
</feature>
<dbReference type="InterPro" id="IPR051907">
    <property type="entry name" value="DoxX-like_oxidoreductase"/>
</dbReference>